<name>A0ABV9N5F3_9FLAO</name>
<dbReference type="SUPFAM" id="SSF63411">
    <property type="entry name" value="LuxS/MPP-like metallohydrolase"/>
    <property type="match status" value="2"/>
</dbReference>
<accession>A0ABV9N5F3</accession>
<evidence type="ECO:0000313" key="5">
    <source>
        <dbReference type="Proteomes" id="UP001595953"/>
    </source>
</evidence>
<keyword evidence="1" id="KW-0732">Signal</keyword>
<dbReference type="Proteomes" id="UP001595953">
    <property type="component" value="Unassembled WGS sequence"/>
</dbReference>
<protein>
    <submittedName>
        <fullName evidence="4">M16 family metallopeptidase</fullName>
    </submittedName>
</protein>
<proteinExistence type="predicted"/>
<organism evidence="4 5">
    <name type="scientific">Geojedonia litorea</name>
    <dbReference type="NCBI Taxonomy" id="1268269"/>
    <lineage>
        <taxon>Bacteria</taxon>
        <taxon>Pseudomonadati</taxon>
        <taxon>Bacteroidota</taxon>
        <taxon>Flavobacteriia</taxon>
        <taxon>Flavobacteriales</taxon>
        <taxon>Flavobacteriaceae</taxon>
        <taxon>Geojedonia</taxon>
    </lineage>
</organism>
<dbReference type="InterPro" id="IPR011765">
    <property type="entry name" value="Pept_M16_N"/>
</dbReference>
<reference evidence="5" key="1">
    <citation type="journal article" date="2019" name="Int. J. Syst. Evol. Microbiol.">
        <title>The Global Catalogue of Microorganisms (GCM) 10K type strain sequencing project: providing services to taxonomists for standard genome sequencing and annotation.</title>
        <authorList>
            <consortium name="The Broad Institute Genomics Platform"/>
            <consortium name="The Broad Institute Genome Sequencing Center for Infectious Disease"/>
            <person name="Wu L."/>
            <person name="Ma J."/>
        </authorList>
    </citation>
    <scope>NUCLEOTIDE SEQUENCE [LARGE SCALE GENOMIC DNA]</scope>
    <source>
        <strain evidence="5">CCUG 63682</strain>
    </source>
</reference>
<feature type="domain" description="Peptidase M16 N-terminal" evidence="2">
    <location>
        <begin position="78"/>
        <end position="169"/>
    </location>
</feature>
<dbReference type="InterPro" id="IPR011249">
    <property type="entry name" value="Metalloenz_LuxS/M16"/>
</dbReference>
<dbReference type="Pfam" id="PF05193">
    <property type="entry name" value="Peptidase_M16_C"/>
    <property type="match status" value="1"/>
</dbReference>
<sequence>MKTKIITLTLLFLMAVGVHAQIDRSKQPKPGPAPKIALDVPQEFELENGLKVLVVENHKLPRVSYSLTIDNKPMTVGDKAGVESLLGSMLGNGTTNIPKSDFNEEVDFLGASLGFSFSGGFASSLSKYSNRILELMADAAINPLLTEEEFEKEKAKLIESLKAEEKSVEAVAGRVGRALSYGTNHPYGEFTTEATVKNVSYADVLAFYDKYFNPNNAYLVVVGDVKFASVKEQIENHFGAWKKSVEIGTTVPDATPNAQYTQVNFVDMPNAVQSNISLTNNIDLKMSDPDYHSVLIANKILGGGFNSYLNMNLREAHGYTYGARSSIDSDKYVGRFTAGAAVRNAVTDSAVVETLKEIKRIKTEPVDAEALKNAKAKYVGDFVLALERPQTIARYALSIKLNNLPQDFYSTYLEKINAVTADDVNRVANKYFKPENARIVVVGKGSEVLENLEKTGIPIKYFDPYANPTEKPNYDIAMPADMDANKVLQAYIKAIGGRAALDNVNSVSMTAEAELQPGVMMNLELKKTIKNQLAQEITAMGQSIMKTVIDGETGYMVMQGQKNDMSPDDLKKSLSETSPFPEINYLNSGVSLEKIEDVDGEKAYKIKIDEETSNYYSVSTGLKIKEVKSTQMGESSTYFTEYKEVSGIKFPFKIGQTFGPRKMDFIVKEVKINEGVSDADFD</sequence>
<dbReference type="PANTHER" id="PTHR11851">
    <property type="entry name" value="METALLOPROTEASE"/>
    <property type="match status" value="1"/>
</dbReference>
<dbReference type="RefSeq" id="WP_387963486.1">
    <property type="nucleotide sequence ID" value="NZ_JBHSGP010000014.1"/>
</dbReference>
<evidence type="ECO:0000259" key="2">
    <source>
        <dbReference type="Pfam" id="PF00675"/>
    </source>
</evidence>
<feature type="domain" description="Peptidase M16 C-terminal" evidence="3">
    <location>
        <begin position="198"/>
        <end position="377"/>
    </location>
</feature>
<dbReference type="Pfam" id="PF00675">
    <property type="entry name" value="Peptidase_M16"/>
    <property type="match status" value="1"/>
</dbReference>
<feature type="signal peptide" evidence="1">
    <location>
        <begin position="1"/>
        <end position="20"/>
    </location>
</feature>
<dbReference type="PANTHER" id="PTHR11851:SF224">
    <property type="entry name" value="PROCESSING PROTEASE"/>
    <property type="match status" value="1"/>
</dbReference>
<evidence type="ECO:0000259" key="3">
    <source>
        <dbReference type="Pfam" id="PF05193"/>
    </source>
</evidence>
<keyword evidence="5" id="KW-1185">Reference proteome</keyword>
<comment type="caution">
    <text evidence="4">The sequence shown here is derived from an EMBL/GenBank/DDBJ whole genome shotgun (WGS) entry which is preliminary data.</text>
</comment>
<dbReference type="InterPro" id="IPR007863">
    <property type="entry name" value="Peptidase_M16_C"/>
</dbReference>
<dbReference type="EMBL" id="JBHSGP010000014">
    <property type="protein sequence ID" value="MFC4722729.1"/>
    <property type="molecule type" value="Genomic_DNA"/>
</dbReference>
<evidence type="ECO:0000256" key="1">
    <source>
        <dbReference type="SAM" id="SignalP"/>
    </source>
</evidence>
<dbReference type="InterPro" id="IPR050361">
    <property type="entry name" value="MPP/UQCRC_Complex"/>
</dbReference>
<feature type="chain" id="PRO_5047421367" evidence="1">
    <location>
        <begin position="21"/>
        <end position="682"/>
    </location>
</feature>
<dbReference type="Gene3D" id="3.30.830.10">
    <property type="entry name" value="Metalloenzyme, LuxS/M16 peptidase-like"/>
    <property type="match status" value="2"/>
</dbReference>
<gene>
    <name evidence="4" type="ORF">ACFO5O_10375</name>
</gene>
<evidence type="ECO:0000313" key="4">
    <source>
        <dbReference type="EMBL" id="MFC4722729.1"/>
    </source>
</evidence>